<dbReference type="AlphaFoldDB" id="A0A2H5Y3C2"/>
<comment type="caution">
    <text evidence="1">The sequence shown here is derived from an EMBL/GenBank/DDBJ whole genome shotgun (WGS) entry which is preliminary data.</text>
</comment>
<organism evidence="1 2">
    <name type="scientific">Candidatus Thermoflexus japonica</name>
    <dbReference type="NCBI Taxonomy" id="2035417"/>
    <lineage>
        <taxon>Bacteria</taxon>
        <taxon>Bacillati</taxon>
        <taxon>Chloroflexota</taxon>
        <taxon>Thermoflexia</taxon>
        <taxon>Thermoflexales</taxon>
        <taxon>Thermoflexaceae</taxon>
        <taxon>Thermoflexus</taxon>
    </lineage>
</organism>
<gene>
    <name evidence="1" type="ORF">HRbin22_00176</name>
</gene>
<sequence>MSCDEPGKRSATRRFSVDLRSASLQLDVQAIHRAREFVLLRIPLDLEYLEAMVRGLAEEAGLPELLLRWIHLKEEILG</sequence>
<protein>
    <submittedName>
        <fullName evidence="1">Uncharacterized protein</fullName>
    </submittedName>
</protein>
<evidence type="ECO:0000313" key="1">
    <source>
        <dbReference type="EMBL" id="GBD07950.1"/>
    </source>
</evidence>
<proteinExistence type="predicted"/>
<accession>A0A2H5Y3C2</accession>
<dbReference type="EMBL" id="BEHY01000002">
    <property type="protein sequence ID" value="GBD07950.1"/>
    <property type="molecule type" value="Genomic_DNA"/>
</dbReference>
<name>A0A2H5Y3C2_9CHLR</name>
<reference evidence="2" key="1">
    <citation type="submission" date="2017-09" db="EMBL/GenBank/DDBJ databases">
        <title>Metaegenomics of thermophilic ammonia-oxidizing enrichment culture.</title>
        <authorList>
            <person name="Kato S."/>
            <person name="Suzuki K."/>
        </authorList>
    </citation>
    <scope>NUCLEOTIDE SEQUENCE [LARGE SCALE GENOMIC DNA]</scope>
</reference>
<evidence type="ECO:0000313" key="2">
    <source>
        <dbReference type="Proteomes" id="UP000236642"/>
    </source>
</evidence>
<dbReference type="Proteomes" id="UP000236642">
    <property type="component" value="Unassembled WGS sequence"/>
</dbReference>